<name>A0A913Z799_PATMI</name>
<keyword evidence="1" id="KW-0812">Transmembrane</keyword>
<dbReference type="EnsemblMetazoa" id="XM_038190782.1">
    <property type="protein sequence ID" value="XP_038046710.1"/>
    <property type="gene ID" value="LOC119720915"/>
</dbReference>
<feature type="transmembrane region" description="Helical" evidence="1">
    <location>
        <begin position="12"/>
        <end position="37"/>
    </location>
</feature>
<dbReference type="GeneID" id="119720915"/>
<keyword evidence="3" id="KW-1185">Reference proteome</keyword>
<reference evidence="2" key="1">
    <citation type="submission" date="2022-11" db="UniProtKB">
        <authorList>
            <consortium name="EnsemblMetazoa"/>
        </authorList>
    </citation>
    <scope>IDENTIFICATION</scope>
</reference>
<accession>A0A913Z799</accession>
<dbReference type="RefSeq" id="XP_038046710.1">
    <property type="nucleotide sequence ID" value="XM_038190782.1"/>
</dbReference>
<dbReference type="Proteomes" id="UP000887568">
    <property type="component" value="Unplaced"/>
</dbReference>
<evidence type="ECO:0000313" key="2">
    <source>
        <dbReference type="EnsemblMetazoa" id="XP_038046710.1"/>
    </source>
</evidence>
<proteinExistence type="predicted"/>
<organism evidence="2 3">
    <name type="scientific">Patiria miniata</name>
    <name type="common">Bat star</name>
    <name type="synonym">Asterina miniata</name>
    <dbReference type="NCBI Taxonomy" id="46514"/>
    <lineage>
        <taxon>Eukaryota</taxon>
        <taxon>Metazoa</taxon>
        <taxon>Echinodermata</taxon>
        <taxon>Eleutherozoa</taxon>
        <taxon>Asterozoa</taxon>
        <taxon>Asteroidea</taxon>
        <taxon>Valvatacea</taxon>
        <taxon>Valvatida</taxon>
        <taxon>Asterinidae</taxon>
        <taxon>Patiria</taxon>
    </lineage>
</organism>
<keyword evidence="1" id="KW-0472">Membrane</keyword>
<evidence type="ECO:0000313" key="3">
    <source>
        <dbReference type="Proteomes" id="UP000887568"/>
    </source>
</evidence>
<evidence type="ECO:0000256" key="1">
    <source>
        <dbReference type="SAM" id="Phobius"/>
    </source>
</evidence>
<keyword evidence="1" id="KW-1133">Transmembrane helix</keyword>
<protein>
    <submittedName>
        <fullName evidence="2">Uncharacterized protein</fullName>
    </submittedName>
</protein>
<sequence length="129" mass="14373">MSDVCDGLSSPAIVAIILGCIAFILLLVAILGCICLLMRPWFLASMSPSHRHRRRPSAPDDGHLKLAGTNEEATMMNRLQQAVNRSAYQQALFSREQFIQPYLATGIEELDQFYTRGSIGQRIVRNPLV</sequence>
<dbReference type="AlphaFoldDB" id="A0A913Z799"/>